<evidence type="ECO:0000256" key="10">
    <source>
        <dbReference type="ARBA" id="ARBA00023268"/>
    </source>
</evidence>
<evidence type="ECO:0000256" key="4">
    <source>
        <dbReference type="ARBA" id="ARBA00022679"/>
    </source>
</evidence>
<dbReference type="GO" id="GO:0009236">
    <property type="term" value="P:cobalamin biosynthetic process"/>
    <property type="evidence" value="ECO:0007669"/>
    <property type="project" value="UniProtKB-KW"/>
</dbReference>
<evidence type="ECO:0000256" key="1">
    <source>
        <dbReference type="ARBA" id="ARBA00005010"/>
    </source>
</evidence>
<reference evidence="15" key="1">
    <citation type="submission" date="2018-05" db="EMBL/GenBank/DDBJ databases">
        <authorList>
            <person name="Lanie J.A."/>
            <person name="Ng W.-L."/>
            <person name="Kazmierczak K.M."/>
            <person name="Andrzejewski T.M."/>
            <person name="Davidsen T.M."/>
            <person name="Wayne K.J."/>
            <person name="Tettelin H."/>
            <person name="Glass J.I."/>
            <person name="Rusch D."/>
            <person name="Podicherti R."/>
            <person name="Tsui H.-C.T."/>
            <person name="Winkler M.E."/>
        </authorList>
    </citation>
    <scope>NUCLEOTIDE SEQUENCE</scope>
</reference>
<dbReference type="InterPro" id="IPR000878">
    <property type="entry name" value="4pyrrol_Mease"/>
</dbReference>
<evidence type="ECO:0000256" key="5">
    <source>
        <dbReference type="ARBA" id="ARBA00022691"/>
    </source>
</evidence>
<dbReference type="SUPFAM" id="SSF51735">
    <property type="entry name" value="NAD(P)-binding Rossmann-fold domains"/>
    <property type="match status" value="1"/>
</dbReference>
<sequence>VHSLPLFLDPASVRCLIVGGGEVATRKLTTLLDAGVECRVIAPVLHKELAQLVDDHSLAYERRPFEASDLDQVNLVIAATDDEGVNREIHRLAIEGGVWINAVDDVNHSTAIFPSIVNRDPVTVAISTAGYSPTLARRLRARIETILPSGMGRLALYLGERRAAVKRHLAEPSLRRDFWDSVLDGSIPDLVGAGRLDEADEAFEISMRGAQVSERRGLVSLVGAGPGNPDLLTLKALECLQRADVVYYDNLISDEVLDRIRRDARRVYVGKRRGVEGMAQRLINEMLINDAQDGLRVVRLKGGDPLVFGRGGEELEALKSAGIHFEVVPGVTAALGSAAFAGIPLTYRNSAQSVRFITAQLSNENSDIDWAELAREKQTLVVYMGLAELPTLTRKLVEHGMDEAMPIAVVSKASYPDQTIVIGTLSDIDERVKSEEVSGPTTIILGEVVGMGSTSSKDN</sequence>
<dbReference type="NCBIfam" id="NF004790">
    <property type="entry name" value="PRK06136.1"/>
    <property type="match status" value="1"/>
</dbReference>
<keyword evidence="9" id="KW-0627">Porphyrin biosynthesis</keyword>
<evidence type="ECO:0000256" key="11">
    <source>
        <dbReference type="ARBA" id="ARBA00047561"/>
    </source>
</evidence>
<dbReference type="InterPro" id="IPR050161">
    <property type="entry name" value="Siro_Cobalamin_biosynth"/>
</dbReference>
<keyword evidence="5" id="KW-0949">S-adenosyl-L-methionine</keyword>
<dbReference type="PROSITE" id="PS00839">
    <property type="entry name" value="SUMT_1"/>
    <property type="match status" value="1"/>
</dbReference>
<gene>
    <name evidence="15" type="ORF">METZ01_LOCUS215630</name>
</gene>
<dbReference type="EMBL" id="UINC01050150">
    <property type="protein sequence ID" value="SVB62776.1"/>
    <property type="molecule type" value="Genomic_DNA"/>
</dbReference>
<dbReference type="SUPFAM" id="SSF53790">
    <property type="entry name" value="Tetrapyrrole methylase"/>
    <property type="match status" value="1"/>
</dbReference>
<dbReference type="NCBIfam" id="TIGR01470">
    <property type="entry name" value="cysG_Nterm"/>
    <property type="match status" value="1"/>
</dbReference>
<feature type="domain" description="Siroheme synthase central" evidence="14">
    <location>
        <begin position="119"/>
        <end position="144"/>
    </location>
</feature>
<keyword evidence="3" id="KW-0489">Methyltransferase</keyword>
<dbReference type="InterPro" id="IPR035996">
    <property type="entry name" value="4pyrrol_Methylase_sf"/>
</dbReference>
<accession>A0A382FI49</accession>
<dbReference type="InterPro" id="IPR028281">
    <property type="entry name" value="Sirohaem_synthase_central"/>
</dbReference>
<evidence type="ECO:0000256" key="8">
    <source>
        <dbReference type="ARBA" id="ARBA00023239"/>
    </source>
</evidence>
<dbReference type="PANTHER" id="PTHR45790:SF3">
    <property type="entry name" value="S-ADENOSYL-L-METHIONINE-DEPENDENT UROPORPHYRINOGEN III METHYLTRANSFERASE, CHLOROPLASTIC"/>
    <property type="match status" value="1"/>
</dbReference>
<dbReference type="InterPro" id="IPR006366">
    <property type="entry name" value="CobA/CysG_C"/>
</dbReference>
<dbReference type="Gene3D" id="3.30.160.110">
    <property type="entry name" value="Siroheme synthase, domain 2"/>
    <property type="match status" value="1"/>
</dbReference>
<protein>
    <submittedName>
        <fullName evidence="15">Uncharacterized protein</fullName>
    </submittedName>
</protein>
<dbReference type="InterPro" id="IPR019478">
    <property type="entry name" value="Sirohaem_synthase_dimer_dom"/>
</dbReference>
<dbReference type="FunFam" id="3.30.950.10:FF:000001">
    <property type="entry name" value="Siroheme synthase"/>
    <property type="match status" value="1"/>
</dbReference>
<dbReference type="FunFam" id="3.40.1010.10:FF:000001">
    <property type="entry name" value="Siroheme synthase"/>
    <property type="match status" value="1"/>
</dbReference>
<keyword evidence="6" id="KW-0560">Oxidoreductase</keyword>
<dbReference type="NCBIfam" id="NF007922">
    <property type="entry name" value="PRK10637.1"/>
    <property type="match status" value="1"/>
</dbReference>
<feature type="domain" description="Sirohaem synthase dimerisation" evidence="13">
    <location>
        <begin position="151"/>
        <end position="204"/>
    </location>
</feature>
<dbReference type="NCBIfam" id="TIGR01469">
    <property type="entry name" value="cobA_cysG_Cterm"/>
    <property type="match status" value="1"/>
</dbReference>
<dbReference type="GO" id="GO:0043115">
    <property type="term" value="F:precorrin-2 dehydrogenase activity"/>
    <property type="evidence" value="ECO:0007669"/>
    <property type="project" value="UniProtKB-EC"/>
</dbReference>
<evidence type="ECO:0000259" key="12">
    <source>
        <dbReference type="Pfam" id="PF00590"/>
    </source>
</evidence>
<keyword evidence="10" id="KW-0511">Multifunctional enzyme</keyword>
<dbReference type="GO" id="GO:0004851">
    <property type="term" value="F:uroporphyrin-III C-methyltransferase activity"/>
    <property type="evidence" value="ECO:0007669"/>
    <property type="project" value="InterPro"/>
</dbReference>
<dbReference type="InterPro" id="IPR037115">
    <property type="entry name" value="Sirohaem_synt_dimer_dom_sf"/>
</dbReference>
<proteinExistence type="predicted"/>
<organism evidence="15">
    <name type="scientific">marine metagenome</name>
    <dbReference type="NCBI Taxonomy" id="408172"/>
    <lineage>
        <taxon>unclassified sequences</taxon>
        <taxon>metagenomes</taxon>
        <taxon>ecological metagenomes</taxon>
    </lineage>
</organism>
<dbReference type="Pfam" id="PF13241">
    <property type="entry name" value="NAD_binding_7"/>
    <property type="match status" value="1"/>
</dbReference>
<evidence type="ECO:0000256" key="6">
    <source>
        <dbReference type="ARBA" id="ARBA00023002"/>
    </source>
</evidence>
<dbReference type="AlphaFoldDB" id="A0A382FI49"/>
<evidence type="ECO:0000256" key="7">
    <source>
        <dbReference type="ARBA" id="ARBA00023027"/>
    </source>
</evidence>
<dbReference type="InterPro" id="IPR014776">
    <property type="entry name" value="4pyrrole_Mease_sub2"/>
</dbReference>
<dbReference type="InterPro" id="IPR014777">
    <property type="entry name" value="4pyrrole_Mease_sub1"/>
</dbReference>
<dbReference type="Gene3D" id="3.40.50.720">
    <property type="entry name" value="NAD(P)-binding Rossmann-like Domain"/>
    <property type="match status" value="1"/>
</dbReference>
<feature type="domain" description="Tetrapyrrole methylase" evidence="12">
    <location>
        <begin position="219"/>
        <end position="428"/>
    </location>
</feature>
<dbReference type="InterPro" id="IPR006367">
    <property type="entry name" value="Sirohaem_synthase_N"/>
</dbReference>
<evidence type="ECO:0000256" key="9">
    <source>
        <dbReference type="ARBA" id="ARBA00023244"/>
    </source>
</evidence>
<dbReference type="Gene3D" id="3.30.950.10">
    <property type="entry name" value="Methyltransferase, Cobalt-precorrin-4 Transmethylase, Domain 2"/>
    <property type="match status" value="1"/>
</dbReference>
<evidence type="ECO:0000313" key="15">
    <source>
        <dbReference type="EMBL" id="SVB62776.1"/>
    </source>
</evidence>
<dbReference type="CDD" id="cd11642">
    <property type="entry name" value="SUMT"/>
    <property type="match status" value="1"/>
</dbReference>
<comment type="pathway">
    <text evidence="1">Porphyrin-containing compound metabolism; siroheme biosynthesis; sirohydrochlorin from precorrin-2: step 1/1.</text>
</comment>
<dbReference type="GO" id="GO:0032259">
    <property type="term" value="P:methylation"/>
    <property type="evidence" value="ECO:0007669"/>
    <property type="project" value="UniProtKB-KW"/>
</dbReference>
<comment type="catalytic activity">
    <reaction evidence="11">
        <text>precorrin-2 + NAD(+) = sirohydrochlorin + NADH + 2 H(+)</text>
        <dbReference type="Rhea" id="RHEA:15613"/>
        <dbReference type="ChEBI" id="CHEBI:15378"/>
        <dbReference type="ChEBI" id="CHEBI:57540"/>
        <dbReference type="ChEBI" id="CHEBI:57945"/>
        <dbReference type="ChEBI" id="CHEBI:58351"/>
        <dbReference type="ChEBI" id="CHEBI:58827"/>
        <dbReference type="EC" id="1.3.1.76"/>
    </reaction>
</comment>
<dbReference type="PANTHER" id="PTHR45790">
    <property type="entry name" value="SIROHEME SYNTHASE-RELATED"/>
    <property type="match status" value="1"/>
</dbReference>
<dbReference type="GO" id="GO:0051287">
    <property type="term" value="F:NAD binding"/>
    <property type="evidence" value="ECO:0007669"/>
    <property type="project" value="InterPro"/>
</dbReference>
<dbReference type="Pfam" id="PF00590">
    <property type="entry name" value="TP_methylase"/>
    <property type="match status" value="1"/>
</dbReference>
<feature type="non-terminal residue" evidence="15">
    <location>
        <position position="1"/>
    </location>
</feature>
<dbReference type="InterPro" id="IPR003043">
    <property type="entry name" value="Uropor_MeTrfase_CS"/>
</dbReference>
<keyword evidence="2" id="KW-0169">Cobalamin biosynthesis</keyword>
<keyword evidence="7" id="KW-0520">NAD</keyword>
<dbReference type="GO" id="GO:0051266">
    <property type="term" value="F:sirohydrochlorin ferrochelatase activity"/>
    <property type="evidence" value="ECO:0007669"/>
    <property type="project" value="InterPro"/>
</dbReference>
<dbReference type="Gene3D" id="1.10.8.210">
    <property type="entry name" value="Sirohaem synthase, dimerisation domain"/>
    <property type="match status" value="1"/>
</dbReference>
<evidence type="ECO:0000259" key="14">
    <source>
        <dbReference type="Pfam" id="PF14824"/>
    </source>
</evidence>
<dbReference type="Pfam" id="PF14824">
    <property type="entry name" value="Sirohm_synth_M"/>
    <property type="match status" value="1"/>
</dbReference>
<dbReference type="SUPFAM" id="SSF75615">
    <property type="entry name" value="Siroheme synthase middle domains-like"/>
    <property type="match status" value="1"/>
</dbReference>
<dbReference type="InterPro" id="IPR036291">
    <property type="entry name" value="NAD(P)-bd_dom_sf"/>
</dbReference>
<dbReference type="InterPro" id="IPR012409">
    <property type="entry name" value="Sirohaem_synth"/>
</dbReference>
<dbReference type="PROSITE" id="PS00840">
    <property type="entry name" value="SUMT_2"/>
    <property type="match status" value="1"/>
</dbReference>
<name>A0A382FI49_9ZZZZ</name>
<evidence type="ECO:0000256" key="2">
    <source>
        <dbReference type="ARBA" id="ARBA00022573"/>
    </source>
</evidence>
<dbReference type="GO" id="GO:0019354">
    <property type="term" value="P:siroheme biosynthetic process"/>
    <property type="evidence" value="ECO:0007669"/>
    <property type="project" value="UniProtKB-UniPathway"/>
</dbReference>
<dbReference type="Pfam" id="PF10414">
    <property type="entry name" value="CysG_dimeriser"/>
    <property type="match status" value="1"/>
</dbReference>
<dbReference type="Gene3D" id="3.40.1010.10">
    <property type="entry name" value="Cobalt-precorrin-4 Transmethylase, Domain 1"/>
    <property type="match status" value="1"/>
</dbReference>
<dbReference type="PIRSF" id="PIRSF036426">
    <property type="entry name" value="Sirohaem_synth"/>
    <property type="match status" value="1"/>
</dbReference>
<keyword evidence="8" id="KW-0456">Lyase</keyword>
<dbReference type="UniPathway" id="UPA00262">
    <property type="reaction ID" value="UER00222"/>
</dbReference>
<evidence type="ECO:0000256" key="3">
    <source>
        <dbReference type="ARBA" id="ARBA00022603"/>
    </source>
</evidence>
<evidence type="ECO:0000259" key="13">
    <source>
        <dbReference type="Pfam" id="PF10414"/>
    </source>
</evidence>
<keyword evidence="4" id="KW-0808">Transferase</keyword>